<dbReference type="Pfam" id="PF22962">
    <property type="entry name" value="Ig_NUP210_7th"/>
    <property type="match status" value="1"/>
</dbReference>
<proteinExistence type="inferred from homology"/>
<dbReference type="InterPro" id="IPR056898">
    <property type="entry name" value="Ig_NUP210_6th"/>
</dbReference>
<feature type="domain" description="NUP210 fourth Ig-like" evidence="15">
    <location>
        <begin position="370"/>
        <end position="433"/>
    </location>
</feature>
<dbReference type="OrthoDB" id="8856008at2759"/>
<evidence type="ECO:0000259" key="12">
    <source>
        <dbReference type="Pfam" id="PF22967"/>
    </source>
</evidence>
<evidence type="ECO:0000259" key="11">
    <source>
        <dbReference type="Pfam" id="PF22963"/>
    </source>
</evidence>
<dbReference type="Pfam" id="PF26182">
    <property type="entry name" value="Ig_NUP210_5th"/>
    <property type="match status" value="1"/>
</dbReference>
<comment type="caution">
    <text evidence="16">The sequence shown here is derived from an EMBL/GenBank/DDBJ whole genome shotgun (WGS) entry which is preliminary data.</text>
</comment>
<dbReference type="InterPro" id="IPR055098">
    <property type="entry name" value="Ig_NUP210_3rd"/>
</dbReference>
<dbReference type="Pfam" id="PF24991">
    <property type="entry name" value="Ig_NUP210_4th"/>
    <property type="match status" value="1"/>
</dbReference>
<keyword evidence="3" id="KW-0812">Transmembrane</keyword>
<evidence type="ECO:0000256" key="2">
    <source>
        <dbReference type="ARBA" id="ARBA00007313"/>
    </source>
</evidence>
<gene>
    <name evidence="16" type="ORF">SKAU_G00422580</name>
</gene>
<evidence type="ECO:0000256" key="3">
    <source>
        <dbReference type="ARBA" id="ARBA00022692"/>
    </source>
</evidence>
<feature type="domain" description="NUP210 Ig-like" evidence="10">
    <location>
        <begin position="645"/>
        <end position="709"/>
    </location>
</feature>
<evidence type="ECO:0000259" key="10">
    <source>
        <dbReference type="Pfam" id="PF22962"/>
    </source>
</evidence>
<dbReference type="InterPro" id="IPR056897">
    <property type="entry name" value="Ig_NUP210_4th"/>
</dbReference>
<evidence type="ECO:0000256" key="9">
    <source>
        <dbReference type="SAM" id="SignalP"/>
    </source>
</evidence>
<reference evidence="16" key="1">
    <citation type="journal article" date="2023" name="Science">
        <title>Genome structures resolve the early diversification of teleost fishes.</title>
        <authorList>
            <person name="Parey E."/>
            <person name="Louis A."/>
            <person name="Montfort J."/>
            <person name="Bouchez O."/>
            <person name="Roques C."/>
            <person name="Iampietro C."/>
            <person name="Lluch J."/>
            <person name="Castinel A."/>
            <person name="Donnadieu C."/>
            <person name="Desvignes T."/>
            <person name="Floi Bucao C."/>
            <person name="Jouanno E."/>
            <person name="Wen M."/>
            <person name="Mejri S."/>
            <person name="Dirks R."/>
            <person name="Jansen H."/>
            <person name="Henkel C."/>
            <person name="Chen W.J."/>
            <person name="Zahm M."/>
            <person name="Cabau C."/>
            <person name="Klopp C."/>
            <person name="Thompson A.W."/>
            <person name="Robinson-Rechavi M."/>
            <person name="Braasch I."/>
            <person name="Lecointre G."/>
            <person name="Bobe J."/>
            <person name="Postlethwait J.H."/>
            <person name="Berthelot C."/>
            <person name="Roest Crollius H."/>
            <person name="Guiguen Y."/>
        </authorList>
    </citation>
    <scope>NUCLEOTIDE SEQUENCE</scope>
    <source>
        <strain evidence="16">WJC10195</strain>
    </source>
</reference>
<evidence type="ECO:0000256" key="5">
    <source>
        <dbReference type="ARBA" id="ARBA00022989"/>
    </source>
</evidence>
<dbReference type="Pfam" id="PF22967">
    <property type="entry name" value="Ig_NUP210_1st"/>
    <property type="match status" value="1"/>
</dbReference>
<evidence type="ECO:0000256" key="8">
    <source>
        <dbReference type="ARBA" id="ARBA00023242"/>
    </source>
</evidence>
<dbReference type="PANTHER" id="PTHR23019">
    <property type="entry name" value="NUCLEAR PORE MEMBRANE GLYCOPROTEIN GP210-RELATED"/>
    <property type="match status" value="1"/>
</dbReference>
<dbReference type="GO" id="GO:0005643">
    <property type="term" value="C:nuclear pore"/>
    <property type="evidence" value="ECO:0007669"/>
    <property type="project" value="TreeGrafter"/>
</dbReference>
<keyword evidence="7" id="KW-0325">Glycoprotein</keyword>
<keyword evidence="5" id="KW-1133">Transmembrane helix</keyword>
<comment type="similarity">
    <text evidence="2">Belongs to the NUP210 family.</text>
</comment>
<dbReference type="Pfam" id="PF24935">
    <property type="entry name" value="Ig_NUP210_6th"/>
    <property type="match status" value="1"/>
</dbReference>
<dbReference type="Pfam" id="PF22969">
    <property type="entry name" value="Ig_NUP210_2nd"/>
    <property type="match status" value="1"/>
</dbReference>
<evidence type="ECO:0000259" key="13">
    <source>
        <dbReference type="Pfam" id="PF22969"/>
    </source>
</evidence>
<evidence type="ECO:0008006" key="18">
    <source>
        <dbReference type="Google" id="ProtNLM"/>
    </source>
</evidence>
<dbReference type="EMBL" id="JAINUF010000024">
    <property type="protein sequence ID" value="KAJ8333362.1"/>
    <property type="molecule type" value="Genomic_DNA"/>
</dbReference>
<evidence type="ECO:0000256" key="6">
    <source>
        <dbReference type="ARBA" id="ARBA00023136"/>
    </source>
</evidence>
<dbReference type="InterPro" id="IPR055096">
    <property type="entry name" value="Ig_NUP210_1st"/>
</dbReference>
<dbReference type="Proteomes" id="UP001152622">
    <property type="component" value="Chromosome 24"/>
</dbReference>
<dbReference type="SUPFAM" id="SSF49373">
    <property type="entry name" value="Invasin/intimin cell-adhesion fragments"/>
    <property type="match status" value="1"/>
</dbReference>
<evidence type="ECO:0000259" key="15">
    <source>
        <dbReference type="Pfam" id="PF24991"/>
    </source>
</evidence>
<name>A0A9Q1IB97_SYNKA</name>
<dbReference type="PANTHER" id="PTHR23019:SF2">
    <property type="entry name" value="NUCLEAR PORE MEMBRANE GLYCOPROTEIN 210"/>
    <property type="match status" value="1"/>
</dbReference>
<evidence type="ECO:0000256" key="1">
    <source>
        <dbReference type="ARBA" id="ARBA00004590"/>
    </source>
</evidence>
<evidence type="ECO:0000313" key="17">
    <source>
        <dbReference type="Proteomes" id="UP001152622"/>
    </source>
</evidence>
<feature type="chain" id="PRO_5040226388" description="Nucleoporin 210" evidence="9">
    <location>
        <begin position="28"/>
        <end position="714"/>
    </location>
</feature>
<keyword evidence="17" id="KW-1185">Reference proteome</keyword>
<evidence type="ECO:0000256" key="4">
    <source>
        <dbReference type="ARBA" id="ARBA00022729"/>
    </source>
</evidence>
<keyword evidence="6" id="KW-0472">Membrane</keyword>
<dbReference type="InterPro" id="IPR055099">
    <property type="entry name" value="Ig_NUP210_7th"/>
</dbReference>
<keyword evidence="8" id="KW-0539">Nucleus</keyword>
<evidence type="ECO:0000259" key="14">
    <source>
        <dbReference type="Pfam" id="PF24935"/>
    </source>
</evidence>
<dbReference type="GO" id="GO:0031965">
    <property type="term" value="C:nuclear membrane"/>
    <property type="evidence" value="ECO:0007669"/>
    <property type="project" value="UniProtKB-SubCell"/>
</dbReference>
<protein>
    <recommendedName>
        <fullName evidence="18">Nucleoporin 210</fullName>
    </recommendedName>
</protein>
<accession>A0A9Q1IB97</accession>
<evidence type="ECO:0000256" key="7">
    <source>
        <dbReference type="ARBA" id="ARBA00023180"/>
    </source>
</evidence>
<dbReference type="AlphaFoldDB" id="A0A9Q1IB97"/>
<keyword evidence="4 9" id="KW-0732">Signal</keyword>
<organism evidence="16 17">
    <name type="scientific">Synaphobranchus kaupii</name>
    <name type="common">Kaup's arrowtooth eel</name>
    <dbReference type="NCBI Taxonomy" id="118154"/>
    <lineage>
        <taxon>Eukaryota</taxon>
        <taxon>Metazoa</taxon>
        <taxon>Chordata</taxon>
        <taxon>Craniata</taxon>
        <taxon>Vertebrata</taxon>
        <taxon>Euteleostomi</taxon>
        <taxon>Actinopterygii</taxon>
        <taxon>Neopterygii</taxon>
        <taxon>Teleostei</taxon>
        <taxon>Anguilliformes</taxon>
        <taxon>Synaphobranchidae</taxon>
        <taxon>Synaphobranchus</taxon>
    </lineage>
</organism>
<dbReference type="InterPro" id="IPR045197">
    <property type="entry name" value="NUP210-like"/>
</dbReference>
<feature type="signal peptide" evidence="9">
    <location>
        <begin position="1"/>
        <end position="27"/>
    </location>
</feature>
<comment type="subcellular location">
    <subcellularLocation>
        <location evidence="1">Nucleus membrane</location>
        <topology evidence="1">Single-pass membrane protein</topology>
    </subcellularLocation>
</comment>
<feature type="domain" description="NUP210 Ig-like" evidence="11">
    <location>
        <begin position="243"/>
        <end position="346"/>
    </location>
</feature>
<evidence type="ECO:0000313" key="16">
    <source>
        <dbReference type="EMBL" id="KAJ8333362.1"/>
    </source>
</evidence>
<feature type="domain" description="NUP210 Ig-like" evidence="14">
    <location>
        <begin position="552"/>
        <end position="597"/>
    </location>
</feature>
<dbReference type="InterPro" id="IPR008964">
    <property type="entry name" value="Invasin/intimin_cell_adhesion"/>
</dbReference>
<sequence length="714" mass="78666">MAIRGIHPVSVVLVLSMIHSTVYTSNASKLNIPKVLLPLARSTRINFTLEATDGCYRWSSTRPEVASVEAVDADDRQCSQKAVLQARSNQPIRLTSIILAEDILTGQVLRCDAIVDIISEIQIVSTTRELHLEDSPLELKIQGLDSEGNTFSTLAGLAFDWTIVKDAETARFSDSHNALRVLRFSESTYTPPSYISLMERVGKQGDVILVSGIKTGNSKLKARIQEVLYKDVTPAEVRLLILENILLNPASDVYLLVGTSIRYSVHKIRQGKMTELSMPCEQYELQLQNSVILPEADPTVGVAKLDPATSTVLALQQGQTNVVLDHSSLRLQGASRLPNSTLYVVEAGRLPNSTLYVVEAGYLGFKIQPGDRWALQAEAVYDITIQVFDKSSNKVHLANNIRIDAAFQKEYFQILESSLNGSHHRVRTLKPGTDGDQCCAHVSGRSEWGSAYDSCSSAKSNRKWKSTIPIILSPRILTFPWQPKVGAYQYTIKGEVGNFTWSSSSQTVATVTVKGVMTTGSHIGVSLIQAHDLQNLLHYGEMKVYVVEPVGMDFPPCQVEVRQGLVLDLPLRIFGLLSADSEERVMLSDCSHFHLQTWPLARDTAVESRVEALAPGHTTLQVTYNHGTVHLSAKITIAAYKPLKAVDPVSVAVVTLGSSKDMLFEGGPKPWILEPSKFFRNLTAEDAHSITLELCGPTSRNYGQHWVRAHMQGL</sequence>
<dbReference type="InterPro" id="IPR055097">
    <property type="entry name" value="Ig_NUP210_2nd"/>
</dbReference>
<feature type="domain" description="NUP210 Ig-like" evidence="12">
    <location>
        <begin position="28"/>
        <end position="116"/>
    </location>
</feature>
<feature type="domain" description="NUP210 Ig-like" evidence="13">
    <location>
        <begin position="125"/>
        <end position="234"/>
    </location>
</feature>
<dbReference type="Pfam" id="PF22963">
    <property type="entry name" value="Ig_NUP210_3rd"/>
    <property type="match status" value="1"/>
</dbReference>